<keyword evidence="3" id="KW-1185">Reference proteome</keyword>
<comment type="caution">
    <text evidence="2">The sequence shown here is derived from an EMBL/GenBank/DDBJ whole genome shotgun (WGS) entry which is preliminary data.</text>
</comment>
<protein>
    <recommendedName>
        <fullName evidence="4">Transposase</fullName>
    </recommendedName>
</protein>
<evidence type="ECO:0000256" key="1">
    <source>
        <dbReference type="SAM" id="MobiDB-lite"/>
    </source>
</evidence>
<dbReference type="EMBL" id="BAAAKV010000103">
    <property type="protein sequence ID" value="GAA1199644.1"/>
    <property type="molecule type" value="Genomic_DNA"/>
</dbReference>
<reference evidence="3" key="1">
    <citation type="journal article" date="2019" name="Int. J. Syst. Evol. Microbiol.">
        <title>The Global Catalogue of Microorganisms (GCM) 10K type strain sequencing project: providing services to taxonomists for standard genome sequencing and annotation.</title>
        <authorList>
            <consortium name="The Broad Institute Genomics Platform"/>
            <consortium name="The Broad Institute Genome Sequencing Center for Infectious Disease"/>
            <person name="Wu L."/>
            <person name="Ma J."/>
        </authorList>
    </citation>
    <scope>NUCLEOTIDE SEQUENCE [LARGE SCALE GENOMIC DNA]</scope>
    <source>
        <strain evidence="3">JCM 12696</strain>
    </source>
</reference>
<gene>
    <name evidence="2" type="ORF">GCM10009654_65240</name>
</gene>
<name>A0ABP4FT67_9ACTN</name>
<proteinExistence type="predicted"/>
<accession>A0ABP4FT67</accession>
<feature type="region of interest" description="Disordered" evidence="1">
    <location>
        <begin position="1"/>
        <end position="20"/>
    </location>
</feature>
<sequence>MLPNGQSRPRPKPVKIGQNSELRDFIQDRLTRRWSPEQICHALRRSFYDRPEMHRSPLDSPLAAGSAADFTTGQASSYRSRSPCGL</sequence>
<dbReference type="Proteomes" id="UP001501371">
    <property type="component" value="Unassembled WGS sequence"/>
</dbReference>
<evidence type="ECO:0000313" key="3">
    <source>
        <dbReference type="Proteomes" id="UP001501371"/>
    </source>
</evidence>
<organism evidence="2 3">
    <name type="scientific">Streptomyces hebeiensis</name>
    <dbReference type="NCBI Taxonomy" id="229486"/>
    <lineage>
        <taxon>Bacteria</taxon>
        <taxon>Bacillati</taxon>
        <taxon>Actinomycetota</taxon>
        <taxon>Actinomycetes</taxon>
        <taxon>Kitasatosporales</taxon>
        <taxon>Streptomycetaceae</taxon>
        <taxon>Streptomyces</taxon>
    </lineage>
</organism>
<feature type="compositionally biased region" description="Polar residues" evidence="1">
    <location>
        <begin position="69"/>
        <end position="80"/>
    </location>
</feature>
<evidence type="ECO:0008006" key="4">
    <source>
        <dbReference type="Google" id="ProtNLM"/>
    </source>
</evidence>
<feature type="region of interest" description="Disordered" evidence="1">
    <location>
        <begin position="50"/>
        <end position="86"/>
    </location>
</feature>
<evidence type="ECO:0000313" key="2">
    <source>
        <dbReference type="EMBL" id="GAA1199644.1"/>
    </source>
</evidence>